<keyword evidence="1" id="KW-1185">Reference proteome</keyword>
<sequence length="42" mass="4736">MPELRFQSNAVPTPKTLYDATVLPSSKISMYKSCISSMLRRS</sequence>
<dbReference type="WBParaSite" id="Hba_06075">
    <property type="protein sequence ID" value="Hba_06075"/>
    <property type="gene ID" value="Hba_06075"/>
</dbReference>
<dbReference type="AlphaFoldDB" id="A0A1I7WLY2"/>
<evidence type="ECO:0000313" key="2">
    <source>
        <dbReference type="WBParaSite" id="Hba_06075"/>
    </source>
</evidence>
<evidence type="ECO:0000313" key="1">
    <source>
        <dbReference type="Proteomes" id="UP000095283"/>
    </source>
</evidence>
<proteinExistence type="predicted"/>
<accession>A0A1I7WLY2</accession>
<organism evidence="1 2">
    <name type="scientific">Heterorhabditis bacteriophora</name>
    <name type="common">Entomopathogenic nematode worm</name>
    <dbReference type="NCBI Taxonomy" id="37862"/>
    <lineage>
        <taxon>Eukaryota</taxon>
        <taxon>Metazoa</taxon>
        <taxon>Ecdysozoa</taxon>
        <taxon>Nematoda</taxon>
        <taxon>Chromadorea</taxon>
        <taxon>Rhabditida</taxon>
        <taxon>Rhabditina</taxon>
        <taxon>Rhabditomorpha</taxon>
        <taxon>Strongyloidea</taxon>
        <taxon>Heterorhabditidae</taxon>
        <taxon>Heterorhabditis</taxon>
    </lineage>
</organism>
<dbReference type="Proteomes" id="UP000095283">
    <property type="component" value="Unplaced"/>
</dbReference>
<name>A0A1I7WLY2_HETBA</name>
<protein>
    <submittedName>
        <fullName evidence="2">Uncharacterized protein</fullName>
    </submittedName>
</protein>
<reference evidence="2" key="1">
    <citation type="submission" date="2016-11" db="UniProtKB">
        <authorList>
            <consortium name="WormBaseParasite"/>
        </authorList>
    </citation>
    <scope>IDENTIFICATION</scope>
</reference>